<evidence type="ECO:0000256" key="5">
    <source>
        <dbReference type="ARBA" id="ARBA00023163"/>
    </source>
</evidence>
<evidence type="ECO:0000256" key="6">
    <source>
        <dbReference type="ARBA" id="ARBA00023242"/>
    </source>
</evidence>
<dbReference type="PANTHER" id="PTHR45614">
    <property type="entry name" value="MYB PROTEIN-RELATED"/>
    <property type="match status" value="1"/>
</dbReference>
<evidence type="ECO:0000256" key="3">
    <source>
        <dbReference type="ARBA" id="ARBA00023015"/>
    </source>
</evidence>
<evidence type="ECO:0000259" key="8">
    <source>
        <dbReference type="PROSITE" id="PS50090"/>
    </source>
</evidence>
<dbReference type="SUPFAM" id="SSF46689">
    <property type="entry name" value="Homeodomain-like"/>
    <property type="match status" value="1"/>
</dbReference>
<keyword evidence="6" id="KW-0539">Nucleus</keyword>
<evidence type="ECO:0000313" key="11">
    <source>
        <dbReference type="Proteomes" id="UP000436088"/>
    </source>
</evidence>
<protein>
    <recommendedName>
        <fullName evidence="12">Transcription factor MYB98</fullName>
    </recommendedName>
</protein>
<dbReference type="GO" id="GO:0005634">
    <property type="term" value="C:nucleus"/>
    <property type="evidence" value="ECO:0007669"/>
    <property type="project" value="UniProtKB-SubCell"/>
</dbReference>
<dbReference type="Pfam" id="PF00249">
    <property type="entry name" value="Myb_DNA-binding"/>
    <property type="match status" value="2"/>
</dbReference>
<dbReference type="EMBL" id="VEPZ02000934">
    <property type="protein sequence ID" value="KAE8710020.1"/>
    <property type="molecule type" value="Genomic_DNA"/>
</dbReference>
<dbReference type="InterPro" id="IPR009057">
    <property type="entry name" value="Homeodomain-like_sf"/>
</dbReference>
<name>A0A6A3AZ98_HIBSY</name>
<keyword evidence="4" id="KW-0238">DNA-binding</keyword>
<feature type="region of interest" description="Disordered" evidence="7">
    <location>
        <begin position="165"/>
        <end position="201"/>
    </location>
</feature>
<dbReference type="AlphaFoldDB" id="A0A6A3AZ98"/>
<gene>
    <name evidence="10" type="ORF">F3Y22_tig00110328pilonHSYRG01126</name>
</gene>
<evidence type="ECO:0000256" key="7">
    <source>
        <dbReference type="SAM" id="MobiDB-lite"/>
    </source>
</evidence>
<keyword evidence="5" id="KW-0804">Transcription</keyword>
<dbReference type="PANTHER" id="PTHR45614:SF273">
    <property type="entry name" value="MYB DOMAIN PROTEIN 100-RELATED"/>
    <property type="match status" value="1"/>
</dbReference>
<organism evidence="10 11">
    <name type="scientific">Hibiscus syriacus</name>
    <name type="common">Rose of Sharon</name>
    <dbReference type="NCBI Taxonomy" id="106335"/>
    <lineage>
        <taxon>Eukaryota</taxon>
        <taxon>Viridiplantae</taxon>
        <taxon>Streptophyta</taxon>
        <taxon>Embryophyta</taxon>
        <taxon>Tracheophyta</taxon>
        <taxon>Spermatophyta</taxon>
        <taxon>Magnoliopsida</taxon>
        <taxon>eudicotyledons</taxon>
        <taxon>Gunneridae</taxon>
        <taxon>Pentapetalae</taxon>
        <taxon>rosids</taxon>
        <taxon>malvids</taxon>
        <taxon>Malvales</taxon>
        <taxon>Malvaceae</taxon>
        <taxon>Malvoideae</taxon>
        <taxon>Hibiscus</taxon>
    </lineage>
</organism>
<feature type="domain" description="Myb-like" evidence="8">
    <location>
        <begin position="234"/>
        <end position="271"/>
    </location>
</feature>
<sequence length="454" mass="50192">MEFDASFRDDFPFLSSLFPENNASSSFKPAEFNGSSFPLAGDASASASASASSSKAMVHNFILNQDHDAGNSTPAVATNNGSLPKNPNHFHRCPVDGSSKSSFFQDSSTACSDPFAEPYTTGGFSSDLNAYIPSLSFTVSDHGTPSNNCMFFQAFQTEPCWDFSQNKPSTQPLLSPPENDNLRSCQNQEQTPPPTPPPVAAKVGEEVSCLTAYQNGNNNQDKVDEDDNKNNNRRLLIHLVQRHGTKRWSQIAKLLKGRVGKQCRERWHNHLRPDIKKDSWSEEEDLILIAMHKEIGNKWAEIAKKLPGRTENTIKNHWNATMRRQDTGRKARDGSTLKVSLLQSYIRSVNSASSSASASTSTSSAPALTTPLENAKMVYEITNPETSSNPHLVQIQNSAFNAADWKMEAFNHHNQSFGSLLAEGSSSNDMENFEVPMEMDSLRKELDFLEMISQ</sequence>
<accession>A0A6A3AZ98</accession>
<evidence type="ECO:0000259" key="9">
    <source>
        <dbReference type="PROSITE" id="PS51294"/>
    </source>
</evidence>
<evidence type="ECO:0000256" key="1">
    <source>
        <dbReference type="ARBA" id="ARBA00004123"/>
    </source>
</evidence>
<comment type="caution">
    <text evidence="10">The sequence shown here is derived from an EMBL/GenBank/DDBJ whole genome shotgun (WGS) entry which is preliminary data.</text>
</comment>
<keyword evidence="11" id="KW-1185">Reference proteome</keyword>
<dbReference type="InterPro" id="IPR001005">
    <property type="entry name" value="SANT/Myb"/>
</dbReference>
<keyword evidence="2" id="KW-0677">Repeat</keyword>
<evidence type="ECO:0008006" key="12">
    <source>
        <dbReference type="Google" id="ProtNLM"/>
    </source>
</evidence>
<dbReference type="InterPro" id="IPR017930">
    <property type="entry name" value="Myb_dom"/>
</dbReference>
<keyword evidence="3" id="KW-0805">Transcription regulation</keyword>
<feature type="domain" description="HTH myb-type" evidence="9">
    <location>
        <begin position="272"/>
        <end position="326"/>
    </location>
</feature>
<comment type="subcellular location">
    <subcellularLocation>
        <location evidence="1">Nucleus</location>
    </subcellularLocation>
</comment>
<evidence type="ECO:0000256" key="2">
    <source>
        <dbReference type="ARBA" id="ARBA00022737"/>
    </source>
</evidence>
<dbReference type="Proteomes" id="UP000436088">
    <property type="component" value="Unassembled WGS sequence"/>
</dbReference>
<reference evidence="10" key="1">
    <citation type="submission" date="2019-09" db="EMBL/GenBank/DDBJ databases">
        <title>Draft genome information of white flower Hibiscus syriacus.</title>
        <authorList>
            <person name="Kim Y.-M."/>
        </authorList>
    </citation>
    <scope>NUCLEOTIDE SEQUENCE [LARGE SCALE GENOMIC DNA]</scope>
    <source>
        <strain evidence="10">YM2019G1</strain>
    </source>
</reference>
<dbReference type="FunFam" id="1.10.10.60:FF:000010">
    <property type="entry name" value="Transcriptional activator Myb isoform A"/>
    <property type="match status" value="1"/>
</dbReference>
<dbReference type="InterPro" id="IPR050560">
    <property type="entry name" value="MYB_TF"/>
</dbReference>
<evidence type="ECO:0000256" key="4">
    <source>
        <dbReference type="ARBA" id="ARBA00023125"/>
    </source>
</evidence>
<dbReference type="PROSITE" id="PS51294">
    <property type="entry name" value="HTH_MYB"/>
    <property type="match status" value="2"/>
</dbReference>
<dbReference type="SMART" id="SM00717">
    <property type="entry name" value="SANT"/>
    <property type="match status" value="2"/>
</dbReference>
<feature type="domain" description="Myb-like" evidence="8">
    <location>
        <begin position="272"/>
        <end position="322"/>
    </location>
</feature>
<evidence type="ECO:0000313" key="10">
    <source>
        <dbReference type="EMBL" id="KAE8710020.1"/>
    </source>
</evidence>
<dbReference type="Gene3D" id="1.10.10.60">
    <property type="entry name" value="Homeodomain-like"/>
    <property type="match status" value="2"/>
</dbReference>
<dbReference type="GO" id="GO:0000978">
    <property type="term" value="F:RNA polymerase II cis-regulatory region sequence-specific DNA binding"/>
    <property type="evidence" value="ECO:0007669"/>
    <property type="project" value="TreeGrafter"/>
</dbReference>
<feature type="domain" description="HTH myb-type" evidence="9">
    <location>
        <begin position="234"/>
        <end position="271"/>
    </location>
</feature>
<dbReference type="CDD" id="cd00167">
    <property type="entry name" value="SANT"/>
    <property type="match status" value="2"/>
</dbReference>
<dbReference type="PROSITE" id="PS50090">
    <property type="entry name" value="MYB_LIKE"/>
    <property type="match status" value="2"/>
</dbReference>
<proteinExistence type="predicted"/>
<dbReference type="GO" id="GO:0000981">
    <property type="term" value="F:DNA-binding transcription factor activity, RNA polymerase II-specific"/>
    <property type="evidence" value="ECO:0007669"/>
    <property type="project" value="TreeGrafter"/>
</dbReference>